<dbReference type="InterPro" id="IPR003439">
    <property type="entry name" value="ABC_transporter-like_ATP-bd"/>
</dbReference>
<evidence type="ECO:0000259" key="9">
    <source>
        <dbReference type="PROSITE" id="PS50929"/>
    </source>
</evidence>
<keyword evidence="5 7" id="KW-1133">Transmembrane helix</keyword>
<evidence type="ECO:0000313" key="11">
    <source>
        <dbReference type="Proteomes" id="UP001596990"/>
    </source>
</evidence>
<comment type="caution">
    <text evidence="10">The sequence shown here is derived from an EMBL/GenBank/DDBJ whole genome shotgun (WGS) entry which is preliminary data.</text>
</comment>
<dbReference type="SMART" id="SM00382">
    <property type="entry name" value="AAA"/>
    <property type="match status" value="1"/>
</dbReference>
<feature type="domain" description="ABC transporter" evidence="8">
    <location>
        <begin position="374"/>
        <end position="608"/>
    </location>
</feature>
<comment type="subcellular location">
    <subcellularLocation>
        <location evidence="1">Cell membrane</location>
        <topology evidence="1">Multi-pass membrane protein</topology>
    </subcellularLocation>
</comment>
<feature type="transmembrane region" description="Helical" evidence="7">
    <location>
        <begin position="89"/>
        <end position="110"/>
    </location>
</feature>
<feature type="transmembrane region" description="Helical" evidence="7">
    <location>
        <begin position="193"/>
        <end position="209"/>
    </location>
</feature>
<dbReference type="SUPFAM" id="SSF52540">
    <property type="entry name" value="P-loop containing nucleoside triphosphate hydrolases"/>
    <property type="match status" value="1"/>
</dbReference>
<sequence>MVRNNRKGKQKETNKHLNRFHYTVDQAIEKPFNWEQMARMLQYLKPYSKRLLPAAIIAMLISTLVRLAVPILIGKVAIDIALENKDVPLLIQLVVGIGLLYLFSYVGNVFRIKWVNILGQNVIYDLRKHLFSHVQRLSHRFFDSRSAGSILVRIMNDINSLQELFTNGIINLLMDIVTLLGIIIILFVLSPKLALAIMVILPIMFYISTKLRRSIRRSWQDVRIQQSRLNSHLNESIQGIRITQSFSQEKENTAFFDGVNTDNYESWRNATKKSAMFRPFVEMSNAIGTAILISYGAILIIQGPSNGGIEVGTFVSFAFFLGMFWEPISRLGQMYNQLLMAMAASERIFEFLDEEPNVDEKKNAKKLDSIKGHIEFDHVQFAYDEKRIALHDINLEMKQGQTVALVGHTGSGKTTIANLISRFYDPTKGAVKIDGHDLRDVKIDSIRQQISVVLQDTFIFSGTIMENIRFGRPDASDEEVMEAAKVVGADDFIQRLSEGYQTEVEERGNVLSAGERQLLSFARALLADPRILILDEATASIDTETEMKIQHALKRLLKGRTAIIIAHRLSTIREADHIFVLENGRILEQGNHDELMEQQGEYFDLVKTQFQMLDAI</sequence>
<dbReference type="CDD" id="cd03254">
    <property type="entry name" value="ABCC_Glucan_exporter_like"/>
    <property type="match status" value="1"/>
</dbReference>
<dbReference type="Gene3D" id="1.20.1560.10">
    <property type="entry name" value="ABC transporter type 1, transmembrane domain"/>
    <property type="match status" value="1"/>
</dbReference>
<proteinExistence type="predicted"/>
<name>A0ABW3KVW0_9BACI</name>
<dbReference type="PROSITE" id="PS50893">
    <property type="entry name" value="ABC_TRANSPORTER_2"/>
    <property type="match status" value="1"/>
</dbReference>
<evidence type="ECO:0000259" key="8">
    <source>
        <dbReference type="PROSITE" id="PS50893"/>
    </source>
</evidence>
<dbReference type="EMBL" id="JBHTKL010000001">
    <property type="protein sequence ID" value="MFD1017999.1"/>
    <property type="molecule type" value="Genomic_DNA"/>
</dbReference>
<accession>A0ABW3KVW0</accession>
<dbReference type="PROSITE" id="PS00211">
    <property type="entry name" value="ABC_TRANSPORTER_1"/>
    <property type="match status" value="1"/>
</dbReference>
<organism evidence="10 11">
    <name type="scientific">Thalassobacillus hwangdonensis</name>
    <dbReference type="NCBI Taxonomy" id="546108"/>
    <lineage>
        <taxon>Bacteria</taxon>
        <taxon>Bacillati</taxon>
        <taxon>Bacillota</taxon>
        <taxon>Bacilli</taxon>
        <taxon>Bacillales</taxon>
        <taxon>Bacillaceae</taxon>
        <taxon>Thalassobacillus</taxon>
    </lineage>
</organism>
<evidence type="ECO:0000256" key="2">
    <source>
        <dbReference type="ARBA" id="ARBA00022692"/>
    </source>
</evidence>
<evidence type="ECO:0000313" key="10">
    <source>
        <dbReference type="EMBL" id="MFD1017999.1"/>
    </source>
</evidence>
<dbReference type="Gene3D" id="3.40.50.300">
    <property type="entry name" value="P-loop containing nucleotide triphosphate hydrolases"/>
    <property type="match status" value="1"/>
</dbReference>
<feature type="domain" description="ABC transmembrane type-1" evidence="9">
    <location>
        <begin position="54"/>
        <end position="340"/>
    </location>
</feature>
<evidence type="ECO:0000256" key="1">
    <source>
        <dbReference type="ARBA" id="ARBA00004651"/>
    </source>
</evidence>
<gene>
    <name evidence="10" type="ORF">ACFQ2J_02205</name>
</gene>
<evidence type="ECO:0000256" key="6">
    <source>
        <dbReference type="ARBA" id="ARBA00023136"/>
    </source>
</evidence>
<dbReference type="SUPFAM" id="SSF90123">
    <property type="entry name" value="ABC transporter transmembrane region"/>
    <property type="match status" value="1"/>
</dbReference>
<dbReference type="PANTHER" id="PTHR43394">
    <property type="entry name" value="ATP-DEPENDENT PERMEASE MDL1, MITOCHONDRIAL"/>
    <property type="match status" value="1"/>
</dbReference>
<dbReference type="CDD" id="cd18545">
    <property type="entry name" value="ABC_6TM_YknV_like"/>
    <property type="match status" value="1"/>
</dbReference>
<dbReference type="Pfam" id="PF00664">
    <property type="entry name" value="ABC_membrane"/>
    <property type="match status" value="1"/>
</dbReference>
<dbReference type="InterPro" id="IPR027417">
    <property type="entry name" value="P-loop_NTPase"/>
</dbReference>
<keyword evidence="2 7" id="KW-0812">Transmembrane</keyword>
<dbReference type="Proteomes" id="UP001596990">
    <property type="component" value="Unassembled WGS sequence"/>
</dbReference>
<feature type="transmembrane region" description="Helical" evidence="7">
    <location>
        <begin position="280"/>
        <end position="301"/>
    </location>
</feature>
<dbReference type="GO" id="GO:0005524">
    <property type="term" value="F:ATP binding"/>
    <property type="evidence" value="ECO:0007669"/>
    <property type="project" value="UniProtKB-KW"/>
</dbReference>
<feature type="transmembrane region" description="Helical" evidence="7">
    <location>
        <begin position="51"/>
        <end position="69"/>
    </location>
</feature>
<keyword evidence="3" id="KW-0547">Nucleotide-binding</keyword>
<feature type="transmembrane region" description="Helical" evidence="7">
    <location>
        <begin position="164"/>
        <end position="187"/>
    </location>
</feature>
<dbReference type="Pfam" id="PF00005">
    <property type="entry name" value="ABC_tran"/>
    <property type="match status" value="1"/>
</dbReference>
<evidence type="ECO:0000256" key="3">
    <source>
        <dbReference type="ARBA" id="ARBA00022741"/>
    </source>
</evidence>
<dbReference type="RefSeq" id="WP_386056176.1">
    <property type="nucleotide sequence ID" value="NZ_JBHTKL010000001.1"/>
</dbReference>
<dbReference type="PANTHER" id="PTHR43394:SF1">
    <property type="entry name" value="ATP-BINDING CASSETTE SUB-FAMILY B MEMBER 10, MITOCHONDRIAL"/>
    <property type="match status" value="1"/>
</dbReference>
<dbReference type="InterPro" id="IPR039421">
    <property type="entry name" value="Type_1_exporter"/>
</dbReference>
<feature type="transmembrane region" description="Helical" evidence="7">
    <location>
        <begin position="307"/>
        <end position="325"/>
    </location>
</feature>
<keyword evidence="4 10" id="KW-0067">ATP-binding</keyword>
<dbReference type="InterPro" id="IPR011527">
    <property type="entry name" value="ABC1_TM_dom"/>
</dbReference>
<keyword evidence="11" id="KW-1185">Reference proteome</keyword>
<evidence type="ECO:0000256" key="7">
    <source>
        <dbReference type="SAM" id="Phobius"/>
    </source>
</evidence>
<dbReference type="PROSITE" id="PS50929">
    <property type="entry name" value="ABC_TM1F"/>
    <property type="match status" value="1"/>
</dbReference>
<dbReference type="InterPro" id="IPR003593">
    <property type="entry name" value="AAA+_ATPase"/>
</dbReference>
<evidence type="ECO:0000256" key="5">
    <source>
        <dbReference type="ARBA" id="ARBA00022989"/>
    </source>
</evidence>
<dbReference type="InterPro" id="IPR017871">
    <property type="entry name" value="ABC_transporter-like_CS"/>
</dbReference>
<reference evidence="11" key="1">
    <citation type="journal article" date="2019" name="Int. J. Syst. Evol. Microbiol.">
        <title>The Global Catalogue of Microorganisms (GCM) 10K type strain sequencing project: providing services to taxonomists for standard genome sequencing and annotation.</title>
        <authorList>
            <consortium name="The Broad Institute Genomics Platform"/>
            <consortium name="The Broad Institute Genome Sequencing Center for Infectious Disease"/>
            <person name="Wu L."/>
            <person name="Ma J."/>
        </authorList>
    </citation>
    <scope>NUCLEOTIDE SEQUENCE [LARGE SCALE GENOMIC DNA]</scope>
    <source>
        <strain evidence="11">CCUG 56607</strain>
    </source>
</reference>
<evidence type="ECO:0000256" key="4">
    <source>
        <dbReference type="ARBA" id="ARBA00022840"/>
    </source>
</evidence>
<dbReference type="InterPro" id="IPR036640">
    <property type="entry name" value="ABC1_TM_sf"/>
</dbReference>
<keyword evidence="6 7" id="KW-0472">Membrane</keyword>
<protein>
    <submittedName>
        <fullName evidence="10">ABC transporter ATP-binding protein</fullName>
    </submittedName>
</protein>